<dbReference type="EMBL" id="FJOG01000004">
    <property type="protein sequence ID" value="CZR53727.1"/>
    <property type="molecule type" value="Genomic_DNA"/>
</dbReference>
<gene>
    <name evidence="1" type="ORF">PAC_03607</name>
</gene>
<accession>A0A1L7WLS8</accession>
<keyword evidence="2" id="KW-1185">Reference proteome</keyword>
<organism evidence="1 2">
    <name type="scientific">Phialocephala subalpina</name>
    <dbReference type="NCBI Taxonomy" id="576137"/>
    <lineage>
        <taxon>Eukaryota</taxon>
        <taxon>Fungi</taxon>
        <taxon>Dikarya</taxon>
        <taxon>Ascomycota</taxon>
        <taxon>Pezizomycotina</taxon>
        <taxon>Leotiomycetes</taxon>
        <taxon>Helotiales</taxon>
        <taxon>Mollisiaceae</taxon>
        <taxon>Phialocephala</taxon>
        <taxon>Phialocephala fortinii species complex</taxon>
    </lineage>
</organism>
<dbReference type="AlphaFoldDB" id="A0A1L7WLS8"/>
<dbReference type="OrthoDB" id="3541187at2759"/>
<dbReference type="Proteomes" id="UP000184330">
    <property type="component" value="Unassembled WGS sequence"/>
</dbReference>
<protein>
    <submittedName>
        <fullName evidence="1">Uncharacterized protein</fullName>
    </submittedName>
</protein>
<proteinExistence type="predicted"/>
<sequence length="292" mass="32659">MAPTVAQLKVQHSKWIKKNFLPGAELPVAFAQEILRRSEPTSPLNIALKIEDKRLELENETSLTAAYHCPTGSFDDRMEPSIASILAAREDETYNPIPRNYFTFLGAMTSSLGDCLLYERRETWTLIQSHPLFSTLPVFRVKAKCVEFFNIRYSSLFADVTGSYITLDPAGITGSSTYLRLPDELPTFDSVAKEFGGITLPRGQKKWAEEEEKKGRIGWKDFTDNMCLRWSKGSEERLFVLNALVWGRLLFVADPGQLAFKEFVALVKGAIEGGKAEDVTDEDGDGDVGMEG</sequence>
<evidence type="ECO:0000313" key="2">
    <source>
        <dbReference type="Proteomes" id="UP000184330"/>
    </source>
</evidence>
<evidence type="ECO:0000313" key="1">
    <source>
        <dbReference type="EMBL" id="CZR53727.1"/>
    </source>
</evidence>
<name>A0A1L7WLS8_9HELO</name>
<reference evidence="1 2" key="1">
    <citation type="submission" date="2016-03" db="EMBL/GenBank/DDBJ databases">
        <authorList>
            <person name="Ploux O."/>
        </authorList>
    </citation>
    <scope>NUCLEOTIDE SEQUENCE [LARGE SCALE GENOMIC DNA]</scope>
    <source>
        <strain evidence="1 2">UAMH 11012</strain>
    </source>
</reference>